<protein>
    <recommendedName>
        <fullName evidence="4">SSU ribosomal protein S2p (SAe)</fullName>
    </recommendedName>
</protein>
<reference evidence="3" key="2">
    <citation type="journal article" date="2018" name="Nature">
        <title>A major lineage of non-tailed dsDNA viruses as unrecognized killers of marine bacteria.</title>
        <authorList>
            <person name="Kauffman K.M."/>
            <person name="Hussain F.A."/>
            <person name="Yang J."/>
            <person name="Arevalo P."/>
            <person name="Brown J.M."/>
            <person name="Chang W.K."/>
            <person name="VanInsberghe D."/>
            <person name="Elsherbini J."/>
            <person name="Sharma R.S."/>
            <person name="Cutler M.B."/>
            <person name="Kelly L."/>
            <person name="Polz M.F."/>
        </authorList>
    </citation>
    <scope>NUCLEOTIDE SEQUENCE</scope>
    <source>
        <strain evidence="3">10N.222.46.E12</strain>
    </source>
</reference>
<proteinExistence type="predicted"/>
<dbReference type="AlphaFoldDB" id="A0A7Z1MFM2"/>
<comment type="caution">
    <text evidence="3">The sequence shown here is derived from an EMBL/GenBank/DDBJ whole genome shotgun (WGS) entry which is preliminary data.</text>
</comment>
<feature type="region of interest" description="Disordered" evidence="2">
    <location>
        <begin position="70"/>
        <end position="96"/>
    </location>
</feature>
<evidence type="ECO:0000256" key="1">
    <source>
        <dbReference type="SAM" id="Coils"/>
    </source>
</evidence>
<evidence type="ECO:0000256" key="2">
    <source>
        <dbReference type="SAM" id="MobiDB-lite"/>
    </source>
</evidence>
<dbReference type="EMBL" id="MDBS01000057">
    <property type="protein sequence ID" value="PMP25271.1"/>
    <property type="molecule type" value="Genomic_DNA"/>
</dbReference>
<feature type="coiled-coil region" evidence="1">
    <location>
        <begin position="175"/>
        <end position="202"/>
    </location>
</feature>
<evidence type="ECO:0008006" key="4">
    <source>
        <dbReference type="Google" id="ProtNLM"/>
    </source>
</evidence>
<sequence length="476" mass="50957">MAKDNYPFPHSRSMYWSDPSTTTTYEEAVAMFEAQTDVQKKMMKNPIVAPKTQTLIDQKQVQAETVAKMRQETASFAPSSSPSPSLGSMPTSSPLASPELNALSEIPTEVCLDNVFMLGWYQVEETGQIDLMWDELFTPETSQKTINFIKGQNRHLNSYVRQGEIVVLPTMKPVEEKDKQALKDLKEDAQAASAELAKLSNEAAATVHRHFDLFSYQLEKRIREDGLPSGYYAQVSTGVGATATIVEQNLKNIQNVVLEINDLYASQVAMASRTGGMNYGSFIAERATLFQKLDGSFAMLSKRSVEIPAYRQVKRNLKLSTKSVIHHADEILKSGFVPSLGKRTANIAIGISAARGLGYIGLGIGVASGVDSIYEACKVDGSGECGKTTTREVFGFIGGWLGGAKGGSIGAGFAVGSVLLVVGVTASAPILALAAIGGAVVGGSVGGIAGSSVGKSAGDLIYENTMELYEWSSDFL</sequence>
<dbReference type="SMR" id="A0A7Z1MFM2"/>
<reference evidence="3" key="1">
    <citation type="submission" date="2016-07" db="EMBL/GenBank/DDBJ databases">
        <authorList>
            <person name="Kauffman K."/>
            <person name="Arevalo P."/>
            <person name="Polz M.F."/>
        </authorList>
    </citation>
    <scope>NUCLEOTIDE SEQUENCE</scope>
    <source>
        <strain evidence="3">10N.222.46.E12</strain>
    </source>
</reference>
<organism evidence="3">
    <name type="scientific">Vibrio cyclitrophicus</name>
    <dbReference type="NCBI Taxonomy" id="47951"/>
    <lineage>
        <taxon>Bacteria</taxon>
        <taxon>Pseudomonadati</taxon>
        <taxon>Pseudomonadota</taxon>
        <taxon>Gammaproteobacteria</taxon>
        <taxon>Vibrionales</taxon>
        <taxon>Vibrionaceae</taxon>
        <taxon>Vibrio</taxon>
    </lineage>
</organism>
<name>A0A7Z1MFM2_9VIBR</name>
<accession>A0A7Z1MFM2</accession>
<feature type="compositionally biased region" description="Low complexity" evidence="2">
    <location>
        <begin position="75"/>
        <end position="94"/>
    </location>
</feature>
<keyword evidence="1" id="KW-0175">Coiled coil</keyword>
<gene>
    <name evidence="3" type="ORF">BCS90_24710</name>
</gene>
<evidence type="ECO:0000313" key="3">
    <source>
        <dbReference type="EMBL" id="PMP25271.1"/>
    </source>
</evidence>